<evidence type="ECO:0000313" key="2">
    <source>
        <dbReference type="Proteomes" id="UP000307720"/>
    </source>
</evidence>
<accession>A0AC61R008</accession>
<gene>
    <name evidence="1" type="ORF">E5357_06100</name>
</gene>
<keyword evidence="1" id="KW-0378">Hydrolase</keyword>
<dbReference type="EMBL" id="SRZB01000008">
    <property type="protein sequence ID" value="TGX99418.1"/>
    <property type="molecule type" value="Genomic_DNA"/>
</dbReference>
<dbReference type="Proteomes" id="UP000307720">
    <property type="component" value="Unassembled WGS sequence"/>
</dbReference>
<reference evidence="1" key="1">
    <citation type="submission" date="2019-04" db="EMBL/GenBank/DDBJ databases">
        <title>Microbes associate with the intestines of laboratory mice.</title>
        <authorList>
            <person name="Navarre W."/>
            <person name="Wong E."/>
            <person name="Huang K."/>
            <person name="Tropini C."/>
            <person name="Ng K."/>
            <person name="Yu B."/>
        </authorList>
    </citation>
    <scope>NUCLEOTIDE SEQUENCE</scope>
    <source>
        <strain evidence="1">NM72_1-8</strain>
    </source>
</reference>
<keyword evidence="2" id="KW-1185">Reference proteome</keyword>
<comment type="caution">
    <text evidence="1">The sequence shown here is derived from an EMBL/GenBank/DDBJ whole genome shotgun (WGS) entry which is preliminary data.</text>
</comment>
<organism evidence="1 2">
    <name type="scientific">Hominisplanchenecus murintestinalis</name>
    <dbReference type="NCBI Taxonomy" id="2941517"/>
    <lineage>
        <taxon>Bacteria</taxon>
        <taxon>Bacillati</taxon>
        <taxon>Bacillota</taxon>
        <taxon>Clostridia</taxon>
        <taxon>Lachnospirales</taxon>
        <taxon>Lachnospiraceae</taxon>
        <taxon>Hominisplanchenecus</taxon>
    </lineage>
</organism>
<evidence type="ECO:0000313" key="1">
    <source>
        <dbReference type="EMBL" id="TGX99418.1"/>
    </source>
</evidence>
<protein>
    <submittedName>
        <fullName evidence="1">HAD family hydrolase</fullName>
    </submittedName>
</protein>
<proteinExistence type="predicted"/>
<name>A0AC61R008_9FIRM</name>
<sequence>MKKYILFDLDGTLTDSAEGIIHSVVYALEYYGIYEKDIQKLRRFIGPPLQESFIEYYGFDAQKAGEAVWKYREYFADRGMFENSVYPGIQELLEELKARSCHLFVATSKPTVYTNQILEHFGLMGYFDDVQGSNLDGSRTKKEEVIRCVLDGNGISDMGSAVMVGDRKHDVLGGRACGLDTVGVLYGFGSRGELETAGAGQIVPDVEGLGRLLLSSVC</sequence>